<sequence length="861" mass="95015">MGNTTTKESRGSEIPFTPRNHEITGTKSQSANHDDRDRDQSHASRPERGSRNETMTIGVSLGSNSAGSERRESKQEREAKKLEKERQNRIVEREKSLREENVDGGYLVTMGIYTGIEDFNKVIVRKLIIERKMAPFWRGLNEISDAWTENQLIAACRGLPIPAADDVSQGKNTSGISSNTLIAEKSSHEATAQKSLVLDSTLSDTFTIPSIIDTFPDAVQKSPLFPSSPTLSPSLNRTQPEALVPLTNPSQNSFISDYGFQEVYLPNDPYINGKAIEVFLYSDTVDCPICFLSYPQYLNKTRCCDQPMCSECFVQIKRPEPHPPEHHDNDLITQRVAVTDLELLVSEPACCPYCQQSDFGVTYEPPSFRRGLTSTNIAEDFLELGSDASTSLSFNSGSMLSPSHSPNPQKRRTYSLSADAQTVVTIDRIRPDWAIKLANARSHLARKSAAATALHTAAYLMNNSSSDSRSFAFRSNRVGRGRSGDSPSASGNSMSAQRNDENGITTAQDHRIQSQKEQQLSEAQARRNRVRDIEELMMVEAIRLSLATEEERKKNAEKEAAKEAKKIFKEVKKREKKERKSVYGGTGGSTSGSALSVNLPRLGKRRGNSVASIFHREVVHDDTEGSQPKGKAVNCQPTGILDSFSPTHLTRANTTNWIPHSTRNLENQTSTIADEKRGTSPLAIARRFHPLKFGKNSSTHVSSLDDISPSSLPNHLDGRGFTPSFDTTGINGKATKRDRTSHFDNASVTDPELKHKFQSIPALMSEKNGLKTKRDPPSLNDESSQQTSYKSRQASVEDKVSGRKLGISMSHQVEKANIASRLSDVIQNINPQVIITPGSPEQVGDGGKGEQQLCEILAQRP</sequence>
<dbReference type="Proteomes" id="UP000275772">
    <property type="component" value="Unassembled WGS sequence"/>
</dbReference>
<dbReference type="CDD" id="cd24139">
    <property type="entry name" value="SIP5-like"/>
    <property type="match status" value="1"/>
</dbReference>
<feature type="compositionally biased region" description="Basic and acidic residues" evidence="2">
    <location>
        <begin position="68"/>
        <end position="87"/>
    </location>
</feature>
<comment type="similarity">
    <text evidence="1">Belongs to the SIP5 family.</text>
</comment>
<dbReference type="VEuPathDB" id="FungiDB:BLGHR1_10470"/>
<proteinExistence type="inferred from homology"/>
<evidence type="ECO:0000256" key="2">
    <source>
        <dbReference type="SAM" id="MobiDB-lite"/>
    </source>
</evidence>
<feature type="region of interest" description="Disordered" evidence="2">
    <location>
        <begin position="1"/>
        <end position="87"/>
    </location>
</feature>
<gene>
    <name evidence="3" type="ORF">BLGHR1_10470</name>
</gene>
<reference evidence="3 4" key="1">
    <citation type="submission" date="2017-11" db="EMBL/GenBank/DDBJ databases">
        <authorList>
            <person name="Kracher B."/>
        </authorList>
    </citation>
    <scope>NUCLEOTIDE SEQUENCE [LARGE SCALE GENOMIC DNA]</scope>
    <source>
        <strain evidence="3 4">RACE1</strain>
    </source>
</reference>
<feature type="region of interest" description="Disordered" evidence="2">
    <location>
        <begin position="720"/>
        <end position="800"/>
    </location>
</feature>
<organism evidence="3 4">
    <name type="scientific">Blumeria hordei</name>
    <name type="common">Barley powdery mildew</name>
    <name type="synonym">Blumeria graminis f. sp. hordei</name>
    <dbReference type="NCBI Taxonomy" id="2867405"/>
    <lineage>
        <taxon>Eukaryota</taxon>
        <taxon>Fungi</taxon>
        <taxon>Dikarya</taxon>
        <taxon>Ascomycota</taxon>
        <taxon>Pezizomycotina</taxon>
        <taxon>Leotiomycetes</taxon>
        <taxon>Erysiphales</taxon>
        <taxon>Erysiphaceae</taxon>
        <taxon>Blumeria</taxon>
    </lineage>
</organism>
<accession>A0A383UKF4</accession>
<dbReference type="PANTHER" id="PTHR31315:SF1">
    <property type="entry name" value="PROTEIN SIP5"/>
    <property type="match status" value="1"/>
</dbReference>
<evidence type="ECO:0000313" key="4">
    <source>
        <dbReference type="Proteomes" id="UP000275772"/>
    </source>
</evidence>
<feature type="compositionally biased region" description="Polar residues" evidence="2">
    <location>
        <begin position="52"/>
        <end position="67"/>
    </location>
</feature>
<feature type="compositionally biased region" description="Polar residues" evidence="2">
    <location>
        <begin position="485"/>
        <end position="501"/>
    </location>
</feature>
<dbReference type="GO" id="GO:0005737">
    <property type="term" value="C:cytoplasm"/>
    <property type="evidence" value="ECO:0007669"/>
    <property type="project" value="TreeGrafter"/>
</dbReference>
<name>A0A383UKF4_BLUHO</name>
<dbReference type="AlphaFoldDB" id="A0A383UKF4"/>
<feature type="compositionally biased region" description="Polar residues" evidence="2">
    <location>
        <begin position="780"/>
        <end position="794"/>
    </location>
</feature>
<evidence type="ECO:0008006" key="5">
    <source>
        <dbReference type="Google" id="ProtNLM"/>
    </source>
</evidence>
<feature type="region of interest" description="Disordered" evidence="2">
    <location>
        <begin position="395"/>
        <end position="416"/>
    </location>
</feature>
<dbReference type="InterPro" id="IPR039301">
    <property type="entry name" value="Sip5/DA2"/>
</dbReference>
<evidence type="ECO:0000256" key="1">
    <source>
        <dbReference type="ARBA" id="ARBA00010402"/>
    </source>
</evidence>
<evidence type="ECO:0000313" key="3">
    <source>
        <dbReference type="EMBL" id="SZE99738.1"/>
    </source>
</evidence>
<protein>
    <recommendedName>
        <fullName evidence="5">Protein sip5</fullName>
    </recommendedName>
</protein>
<feature type="region of interest" description="Disordered" evidence="2">
    <location>
        <begin position="576"/>
        <end position="597"/>
    </location>
</feature>
<feature type="region of interest" description="Disordered" evidence="2">
    <location>
        <begin position="508"/>
        <end position="527"/>
    </location>
</feature>
<dbReference type="PANTHER" id="PTHR31315">
    <property type="entry name" value="PROTEIN SIP5"/>
    <property type="match status" value="1"/>
</dbReference>
<feature type="region of interest" description="Disordered" evidence="2">
    <location>
        <begin position="476"/>
        <end position="501"/>
    </location>
</feature>
<feature type="compositionally biased region" description="Basic and acidic residues" evidence="2">
    <location>
        <begin position="32"/>
        <end position="51"/>
    </location>
</feature>
<dbReference type="EMBL" id="UNSH01000002">
    <property type="protein sequence ID" value="SZE99738.1"/>
    <property type="molecule type" value="Genomic_DNA"/>
</dbReference>